<organism evidence="2 3">
    <name type="scientific">Plutella xylostella</name>
    <name type="common">Diamondback moth</name>
    <name type="synonym">Plutella maculipennis</name>
    <dbReference type="NCBI Taxonomy" id="51655"/>
    <lineage>
        <taxon>Eukaryota</taxon>
        <taxon>Metazoa</taxon>
        <taxon>Ecdysozoa</taxon>
        <taxon>Arthropoda</taxon>
        <taxon>Hexapoda</taxon>
        <taxon>Insecta</taxon>
        <taxon>Pterygota</taxon>
        <taxon>Neoptera</taxon>
        <taxon>Endopterygota</taxon>
        <taxon>Lepidoptera</taxon>
        <taxon>Glossata</taxon>
        <taxon>Ditrysia</taxon>
        <taxon>Yponomeutoidea</taxon>
        <taxon>Plutellidae</taxon>
        <taxon>Plutella</taxon>
    </lineage>
</organism>
<dbReference type="EMBL" id="JAHIBW010000004">
    <property type="protein sequence ID" value="KAG7311687.1"/>
    <property type="molecule type" value="Genomic_DNA"/>
</dbReference>
<feature type="transmembrane region" description="Helical" evidence="1">
    <location>
        <begin position="69"/>
        <end position="88"/>
    </location>
</feature>
<accession>A0ABQ7R310</accession>
<name>A0ABQ7R310_PLUXY</name>
<gene>
    <name evidence="2" type="ORF">JYU34_002741</name>
</gene>
<keyword evidence="1" id="KW-0812">Transmembrane</keyword>
<proteinExistence type="predicted"/>
<evidence type="ECO:0000313" key="3">
    <source>
        <dbReference type="Proteomes" id="UP000823941"/>
    </source>
</evidence>
<evidence type="ECO:0000256" key="1">
    <source>
        <dbReference type="SAM" id="Phobius"/>
    </source>
</evidence>
<dbReference type="Proteomes" id="UP000823941">
    <property type="component" value="Chromosome 4"/>
</dbReference>
<reference evidence="2 3" key="1">
    <citation type="submission" date="2021-06" db="EMBL/GenBank/DDBJ databases">
        <title>A haploid diamondback moth (Plutella xylostella L.) genome assembly resolves 31 chromosomes and identifies a diamide resistance mutation.</title>
        <authorList>
            <person name="Ward C.M."/>
            <person name="Perry K.D."/>
            <person name="Baker G."/>
            <person name="Powis K."/>
            <person name="Heckel D.G."/>
            <person name="Baxter S.W."/>
        </authorList>
    </citation>
    <scope>NUCLEOTIDE SEQUENCE [LARGE SCALE GENOMIC DNA]</scope>
    <source>
        <strain evidence="2 3">LV</strain>
        <tissue evidence="2">Single pupa</tissue>
    </source>
</reference>
<keyword evidence="1" id="KW-1133">Transmembrane helix</keyword>
<comment type="caution">
    <text evidence="2">The sequence shown here is derived from an EMBL/GenBank/DDBJ whole genome shotgun (WGS) entry which is preliminary data.</text>
</comment>
<keyword evidence="3" id="KW-1185">Reference proteome</keyword>
<evidence type="ECO:0000313" key="2">
    <source>
        <dbReference type="EMBL" id="KAG7311687.1"/>
    </source>
</evidence>
<protein>
    <submittedName>
        <fullName evidence="2">Uncharacterized protein</fullName>
    </submittedName>
</protein>
<keyword evidence="1" id="KW-0472">Membrane</keyword>
<sequence>MIKNVVEEYLSIMFNMDEIQQNGETIAGALRSYLGSVVGAAVTAAWTSAPRGRQHAYITCHLQSHKQTVLVYTEIIACVWCLITISIAPPPPLLAGWMA</sequence>